<dbReference type="Gene3D" id="3.30.70.1070">
    <property type="entry name" value="Sporulation related repeat"/>
    <property type="match status" value="1"/>
</dbReference>
<dbReference type="AlphaFoldDB" id="A0A4R3MFQ9"/>
<evidence type="ECO:0000256" key="2">
    <source>
        <dbReference type="SAM" id="Phobius"/>
    </source>
</evidence>
<protein>
    <submittedName>
        <fullName evidence="4">Sporulation related protein</fullName>
    </submittedName>
</protein>
<keyword evidence="5" id="KW-1185">Reference proteome</keyword>
<dbReference type="OrthoDB" id="7338235at2"/>
<keyword evidence="2" id="KW-0472">Membrane</keyword>
<evidence type="ECO:0000259" key="3">
    <source>
        <dbReference type="PROSITE" id="PS51724"/>
    </source>
</evidence>
<gene>
    <name evidence="4" type="ORF">EDC22_10294</name>
</gene>
<keyword evidence="2" id="KW-1133">Transmembrane helix</keyword>
<sequence length="590" mass="61313">MSDTRYHGRNAQWDTTAEAGTPGRRTDAVQSDDPLAELARLIDEDPFADFNRQRREPEVSGDPSHYGAPSAHGYDSLASQPTHHTRQGYTPHADEPAGPFDGHDHDATDIGRLYAELAAASERVEPRLEAPRYTSFPGPRSTPVPEPEAYGDEPFEPHQGDAGGLYGDHGYADEGHLADSWVEDPRYANMPGDPAYDPLYAETDPAFDQTGHFAPYEGEPVQEPKSNRRRAMMIAGGMVGLVVVGGAAVVGYGFLSGGDTDAPPPVIRAERAPVKIQPPSSGESDAAAAQSPGKLVYDRVGADSGSEERLVSREEAVADVGDRQVRRIDTNQDDGLRGATGEATSDDLPRRVRTVVVRPDGTIVGEVAPPQPAVPLQPAPLPGSDTPASPAETAQEAPTEDAAAATSSVEVPLPVPRPAELPRSAEAPRQPAAVASAPVATAPVAAPRPAGSGFVPPSAPQAGQPIPLQPSAVAALPAASSPPPAGAPAPAASAPSAAPAPTTGSFPPGSYVVQVAASRNEQDARSTAASISQRYAAALGSYTPVVERADLGDRGIYYRVGLGPMSSQSDAGALCARLKSSGLDCFVRRN</sequence>
<evidence type="ECO:0000256" key="1">
    <source>
        <dbReference type="SAM" id="MobiDB-lite"/>
    </source>
</evidence>
<feature type="compositionally biased region" description="Low complexity" evidence="1">
    <location>
        <begin position="425"/>
        <end position="450"/>
    </location>
</feature>
<dbReference type="PROSITE" id="PS51724">
    <property type="entry name" value="SPOR"/>
    <property type="match status" value="1"/>
</dbReference>
<feature type="domain" description="SPOR" evidence="3">
    <location>
        <begin position="505"/>
        <end position="590"/>
    </location>
</feature>
<dbReference type="InterPro" id="IPR036680">
    <property type="entry name" value="SPOR-like_sf"/>
</dbReference>
<feature type="compositionally biased region" description="Low complexity" evidence="1">
    <location>
        <begin position="387"/>
        <end position="408"/>
    </location>
</feature>
<dbReference type="Pfam" id="PF05036">
    <property type="entry name" value="SPOR"/>
    <property type="match status" value="1"/>
</dbReference>
<dbReference type="Proteomes" id="UP000295678">
    <property type="component" value="Unassembled WGS sequence"/>
</dbReference>
<dbReference type="GO" id="GO:0042834">
    <property type="term" value="F:peptidoglycan binding"/>
    <property type="evidence" value="ECO:0007669"/>
    <property type="project" value="InterPro"/>
</dbReference>
<feature type="compositionally biased region" description="Basic and acidic residues" evidence="1">
    <location>
        <begin position="322"/>
        <end position="336"/>
    </location>
</feature>
<dbReference type="RefSeq" id="WP_132805204.1">
    <property type="nucleotide sequence ID" value="NZ_SMAK01000002.1"/>
</dbReference>
<organism evidence="4 5">
    <name type="scientific">Tepidamorphus gemmatus</name>
    <dbReference type="NCBI Taxonomy" id="747076"/>
    <lineage>
        <taxon>Bacteria</taxon>
        <taxon>Pseudomonadati</taxon>
        <taxon>Pseudomonadota</taxon>
        <taxon>Alphaproteobacteria</taxon>
        <taxon>Hyphomicrobiales</taxon>
        <taxon>Tepidamorphaceae</taxon>
        <taxon>Tepidamorphus</taxon>
    </lineage>
</organism>
<feature type="transmembrane region" description="Helical" evidence="2">
    <location>
        <begin position="232"/>
        <end position="255"/>
    </location>
</feature>
<proteinExistence type="predicted"/>
<dbReference type="InterPro" id="IPR007730">
    <property type="entry name" value="SPOR-like_dom"/>
</dbReference>
<feature type="compositionally biased region" description="Pro residues" evidence="1">
    <location>
        <begin position="369"/>
        <end position="381"/>
    </location>
</feature>
<accession>A0A4R3MFQ9</accession>
<feature type="compositionally biased region" description="Low complexity" evidence="1">
    <location>
        <begin position="470"/>
        <end position="479"/>
    </location>
</feature>
<name>A0A4R3MFQ9_9HYPH</name>
<dbReference type="SUPFAM" id="SSF110997">
    <property type="entry name" value="Sporulation related repeat"/>
    <property type="match status" value="1"/>
</dbReference>
<dbReference type="EMBL" id="SMAK01000002">
    <property type="protein sequence ID" value="TCT12411.1"/>
    <property type="molecule type" value="Genomic_DNA"/>
</dbReference>
<reference evidence="4 5" key="1">
    <citation type="submission" date="2019-03" db="EMBL/GenBank/DDBJ databases">
        <title>Genomic Encyclopedia of Type Strains, Phase IV (KMG-IV): sequencing the most valuable type-strain genomes for metagenomic binning, comparative biology and taxonomic classification.</title>
        <authorList>
            <person name="Goeker M."/>
        </authorList>
    </citation>
    <scope>NUCLEOTIDE SEQUENCE [LARGE SCALE GENOMIC DNA]</scope>
    <source>
        <strain evidence="4 5">DSM 19345</strain>
    </source>
</reference>
<keyword evidence="2" id="KW-0812">Transmembrane</keyword>
<comment type="caution">
    <text evidence="4">The sequence shown here is derived from an EMBL/GenBank/DDBJ whole genome shotgun (WGS) entry which is preliminary data.</text>
</comment>
<feature type="region of interest" description="Disordered" evidence="1">
    <location>
        <begin position="1"/>
        <end position="159"/>
    </location>
</feature>
<evidence type="ECO:0000313" key="5">
    <source>
        <dbReference type="Proteomes" id="UP000295678"/>
    </source>
</evidence>
<evidence type="ECO:0000313" key="4">
    <source>
        <dbReference type="EMBL" id="TCT12411.1"/>
    </source>
</evidence>
<feature type="region of interest" description="Disordered" evidence="1">
    <location>
        <begin position="322"/>
        <end position="505"/>
    </location>
</feature>
<feature type="compositionally biased region" description="Low complexity" evidence="1">
    <location>
        <begin position="488"/>
        <end position="505"/>
    </location>
</feature>